<evidence type="ECO:0000313" key="14">
    <source>
        <dbReference type="EMBL" id="PTR20834.1"/>
    </source>
</evidence>
<reference evidence="14 15" key="1">
    <citation type="submission" date="2018-04" db="EMBL/GenBank/DDBJ databases">
        <title>Genomic Encyclopedia of Type Strains, Phase III (KMG-III): the genomes of soil and plant-associated and newly described type strains.</title>
        <authorList>
            <person name="Whitman W."/>
        </authorList>
    </citation>
    <scope>NUCLEOTIDE SEQUENCE [LARGE SCALE GENOMIC DNA]</scope>
    <source>
        <strain evidence="14 15">KA25</strain>
    </source>
</reference>
<dbReference type="PROSITE" id="PS50109">
    <property type="entry name" value="HIS_KIN"/>
    <property type="match status" value="1"/>
</dbReference>
<dbReference type="NCBIfam" id="TIGR00229">
    <property type="entry name" value="sensory_box"/>
    <property type="match status" value="1"/>
</dbReference>
<dbReference type="PRINTS" id="PR00344">
    <property type="entry name" value="BCTRLSENSOR"/>
</dbReference>
<dbReference type="Pfam" id="PF00512">
    <property type="entry name" value="HisKA"/>
    <property type="match status" value="1"/>
</dbReference>
<dbReference type="InterPro" id="IPR003661">
    <property type="entry name" value="HisK_dim/P_dom"/>
</dbReference>
<feature type="transmembrane region" description="Helical" evidence="10">
    <location>
        <begin position="30"/>
        <end position="54"/>
    </location>
</feature>
<feature type="domain" description="PAS" evidence="12">
    <location>
        <begin position="293"/>
        <end position="365"/>
    </location>
</feature>
<sequence length="661" mass="71261">MQQRSGRQAGARPGEPWALEPPPDRGRLDLLSLMPLLAIVALLALVGAAVWIAGRSETEQLRTKLATDALWVEQTLRFQLSVDEDMLARLALDEAGGTPAAVLEARARSHIAANPEILSIVWHDGAGRIRRAVPGPAETSADDALATQLLRIGPRARPAYALMDGQTVTMGLRPQGAEGVITATVSLPLMLERHIPWWIAEQYAVWLLDGSGAVRASRSRGTPGADSPSHTISFDPPIPGAALRITSYEGGAPFTRAFLPAAIAGLAAFAVLALLALYRNGKRRRAVELRLNEEMAFRRSMEESLTVGLRAKDHAGRVLYANSAFCKLVGWSAADLVGRDQPMPYWAPDRLDETLRRQRILAEGGDVPQSFETRFRRSDGREIDVQVYEAPLIDAKGMHRGWMGSIIDITEARRAARHAREQEESLARTGRLVTLGEMASTLAHELNQPLAAIASYAAGAANLLAQGRADPVLLASALSKLSHQADRAGQIIRRIQDLVRKREPRFTTLDLASVVRETAGFLSSDARARGVRIALDLSPVAPVLADRILLEQLLINLMRNGIEAMGEGGRGDALTVSLRAEPGGAVIEVADRGPGIAPEVADRLFDAFTSTKAEGMGIGLNICRTIVEMHRGRLTHRPRDGGGTVFRVALPAAAEEGVAAE</sequence>
<feature type="domain" description="PAC" evidence="13">
    <location>
        <begin position="369"/>
        <end position="421"/>
    </location>
</feature>
<dbReference type="GO" id="GO:0006355">
    <property type="term" value="P:regulation of DNA-templated transcription"/>
    <property type="evidence" value="ECO:0007669"/>
    <property type="project" value="InterPro"/>
</dbReference>
<dbReference type="SUPFAM" id="SSF47384">
    <property type="entry name" value="Homodimeric domain of signal transducing histidine kinase"/>
    <property type="match status" value="1"/>
</dbReference>
<accession>A0A2T5KEL1</accession>
<evidence type="ECO:0000259" key="13">
    <source>
        <dbReference type="PROSITE" id="PS50113"/>
    </source>
</evidence>
<dbReference type="EMBL" id="QAOT01000001">
    <property type="protein sequence ID" value="PTR20834.1"/>
    <property type="molecule type" value="Genomic_DNA"/>
</dbReference>
<evidence type="ECO:0000313" key="15">
    <source>
        <dbReference type="Proteomes" id="UP000244060"/>
    </source>
</evidence>
<organism evidence="14 15">
    <name type="scientific">Cereibacter azotoformans</name>
    <dbReference type="NCBI Taxonomy" id="43057"/>
    <lineage>
        <taxon>Bacteria</taxon>
        <taxon>Pseudomonadati</taxon>
        <taxon>Pseudomonadota</taxon>
        <taxon>Alphaproteobacteria</taxon>
        <taxon>Rhodobacterales</taxon>
        <taxon>Paracoccaceae</taxon>
        <taxon>Cereibacter</taxon>
    </lineage>
</organism>
<dbReference type="Gene3D" id="3.30.565.10">
    <property type="entry name" value="Histidine kinase-like ATPase, C-terminal domain"/>
    <property type="match status" value="1"/>
</dbReference>
<dbReference type="OrthoDB" id="9795133at2"/>
<dbReference type="GO" id="GO:0005524">
    <property type="term" value="F:ATP binding"/>
    <property type="evidence" value="ECO:0007669"/>
    <property type="project" value="UniProtKB-KW"/>
</dbReference>
<dbReference type="SMART" id="SM00388">
    <property type="entry name" value="HisKA"/>
    <property type="match status" value="1"/>
</dbReference>
<dbReference type="InterPro" id="IPR001610">
    <property type="entry name" value="PAC"/>
</dbReference>
<evidence type="ECO:0000259" key="11">
    <source>
        <dbReference type="PROSITE" id="PS50109"/>
    </source>
</evidence>
<comment type="caution">
    <text evidence="14">The sequence shown here is derived from an EMBL/GenBank/DDBJ whole genome shotgun (WGS) entry which is preliminary data.</text>
</comment>
<dbReference type="SMART" id="SM00086">
    <property type="entry name" value="PAC"/>
    <property type="match status" value="1"/>
</dbReference>
<evidence type="ECO:0000256" key="6">
    <source>
        <dbReference type="ARBA" id="ARBA00022777"/>
    </source>
</evidence>
<keyword evidence="3" id="KW-0597">Phosphoprotein</keyword>
<keyword evidence="5" id="KW-0547">Nucleotide-binding</keyword>
<dbReference type="InterPro" id="IPR035965">
    <property type="entry name" value="PAS-like_dom_sf"/>
</dbReference>
<keyword evidence="15" id="KW-1185">Reference proteome</keyword>
<dbReference type="InterPro" id="IPR005467">
    <property type="entry name" value="His_kinase_dom"/>
</dbReference>
<proteinExistence type="predicted"/>
<keyword evidence="8" id="KW-0902">Two-component regulatory system</keyword>
<keyword evidence="6 14" id="KW-0418">Kinase</keyword>
<dbReference type="InterPro" id="IPR000014">
    <property type="entry name" value="PAS"/>
</dbReference>
<feature type="transmembrane region" description="Helical" evidence="10">
    <location>
        <begin position="257"/>
        <end position="278"/>
    </location>
</feature>
<keyword evidence="10" id="KW-0472">Membrane</keyword>
<feature type="domain" description="Histidine kinase" evidence="11">
    <location>
        <begin position="441"/>
        <end position="654"/>
    </location>
</feature>
<dbReference type="Pfam" id="PF02518">
    <property type="entry name" value="HATPase_c"/>
    <property type="match status" value="1"/>
</dbReference>
<dbReference type="RefSeq" id="WP_108220030.1">
    <property type="nucleotide sequence ID" value="NZ_CP090021.1"/>
</dbReference>
<dbReference type="Proteomes" id="UP000244060">
    <property type="component" value="Unassembled WGS sequence"/>
</dbReference>
<dbReference type="SMART" id="SM00091">
    <property type="entry name" value="PAS"/>
    <property type="match status" value="1"/>
</dbReference>
<keyword evidence="10" id="KW-0812">Transmembrane</keyword>
<evidence type="ECO:0000256" key="9">
    <source>
        <dbReference type="SAM" id="MobiDB-lite"/>
    </source>
</evidence>
<dbReference type="PROSITE" id="PS50112">
    <property type="entry name" value="PAS"/>
    <property type="match status" value="1"/>
</dbReference>
<keyword evidence="4" id="KW-0808">Transferase</keyword>
<dbReference type="InterPro" id="IPR004358">
    <property type="entry name" value="Sig_transdc_His_kin-like_C"/>
</dbReference>
<dbReference type="SMART" id="SM00387">
    <property type="entry name" value="HATPase_c"/>
    <property type="match status" value="1"/>
</dbReference>
<keyword evidence="7" id="KW-0067">ATP-binding</keyword>
<evidence type="ECO:0000256" key="5">
    <source>
        <dbReference type="ARBA" id="ARBA00022741"/>
    </source>
</evidence>
<protein>
    <recommendedName>
        <fullName evidence="2">histidine kinase</fullName>
        <ecNumber evidence="2">2.7.13.3</ecNumber>
    </recommendedName>
</protein>
<gene>
    <name evidence="14" type="ORF">C8J28_101154</name>
</gene>
<dbReference type="SUPFAM" id="SSF55785">
    <property type="entry name" value="PYP-like sensor domain (PAS domain)"/>
    <property type="match status" value="1"/>
</dbReference>
<dbReference type="CDD" id="cd00082">
    <property type="entry name" value="HisKA"/>
    <property type="match status" value="1"/>
</dbReference>
<evidence type="ECO:0000256" key="2">
    <source>
        <dbReference type="ARBA" id="ARBA00012438"/>
    </source>
</evidence>
<dbReference type="PROSITE" id="PS50113">
    <property type="entry name" value="PAC"/>
    <property type="match status" value="1"/>
</dbReference>
<comment type="catalytic activity">
    <reaction evidence="1">
        <text>ATP + protein L-histidine = ADP + protein N-phospho-L-histidine.</text>
        <dbReference type="EC" id="2.7.13.3"/>
    </reaction>
</comment>
<dbReference type="PANTHER" id="PTHR43065">
    <property type="entry name" value="SENSOR HISTIDINE KINASE"/>
    <property type="match status" value="1"/>
</dbReference>
<dbReference type="AlphaFoldDB" id="A0A2T5KEL1"/>
<evidence type="ECO:0000256" key="3">
    <source>
        <dbReference type="ARBA" id="ARBA00022553"/>
    </source>
</evidence>
<dbReference type="GO" id="GO:0000155">
    <property type="term" value="F:phosphorelay sensor kinase activity"/>
    <property type="evidence" value="ECO:0007669"/>
    <property type="project" value="InterPro"/>
</dbReference>
<evidence type="ECO:0000256" key="7">
    <source>
        <dbReference type="ARBA" id="ARBA00022840"/>
    </source>
</evidence>
<dbReference type="Pfam" id="PF00989">
    <property type="entry name" value="PAS"/>
    <property type="match status" value="1"/>
</dbReference>
<dbReference type="InterPro" id="IPR013767">
    <property type="entry name" value="PAS_fold"/>
</dbReference>
<dbReference type="InterPro" id="IPR036890">
    <property type="entry name" value="HATPase_C_sf"/>
</dbReference>
<evidence type="ECO:0000256" key="10">
    <source>
        <dbReference type="SAM" id="Phobius"/>
    </source>
</evidence>
<evidence type="ECO:0000256" key="8">
    <source>
        <dbReference type="ARBA" id="ARBA00023012"/>
    </source>
</evidence>
<dbReference type="InterPro" id="IPR036097">
    <property type="entry name" value="HisK_dim/P_sf"/>
</dbReference>
<dbReference type="Gene3D" id="3.30.450.20">
    <property type="entry name" value="PAS domain"/>
    <property type="match status" value="1"/>
</dbReference>
<feature type="region of interest" description="Disordered" evidence="9">
    <location>
        <begin position="1"/>
        <end position="21"/>
    </location>
</feature>
<evidence type="ECO:0000256" key="4">
    <source>
        <dbReference type="ARBA" id="ARBA00022679"/>
    </source>
</evidence>
<dbReference type="InterPro" id="IPR003594">
    <property type="entry name" value="HATPase_dom"/>
</dbReference>
<dbReference type="SUPFAM" id="SSF55874">
    <property type="entry name" value="ATPase domain of HSP90 chaperone/DNA topoisomerase II/histidine kinase"/>
    <property type="match status" value="1"/>
</dbReference>
<dbReference type="Gene3D" id="1.10.287.130">
    <property type="match status" value="1"/>
</dbReference>
<evidence type="ECO:0000256" key="1">
    <source>
        <dbReference type="ARBA" id="ARBA00000085"/>
    </source>
</evidence>
<evidence type="ECO:0000259" key="12">
    <source>
        <dbReference type="PROSITE" id="PS50112"/>
    </source>
</evidence>
<dbReference type="InterPro" id="IPR000700">
    <property type="entry name" value="PAS-assoc_C"/>
</dbReference>
<dbReference type="EC" id="2.7.13.3" evidence="2"/>
<dbReference type="CDD" id="cd00130">
    <property type="entry name" value="PAS"/>
    <property type="match status" value="1"/>
</dbReference>
<keyword evidence="10" id="KW-1133">Transmembrane helix</keyword>
<name>A0A2T5KEL1_9RHOB</name>
<dbReference type="PANTHER" id="PTHR43065:SF10">
    <property type="entry name" value="PEROXIDE STRESS-ACTIVATED HISTIDINE KINASE MAK3"/>
    <property type="match status" value="1"/>
</dbReference>